<comment type="caution">
    <text evidence="1">The sequence shown here is derived from an EMBL/GenBank/DDBJ whole genome shotgun (WGS) entry which is preliminary data.</text>
</comment>
<evidence type="ECO:0008006" key="3">
    <source>
        <dbReference type="Google" id="ProtNLM"/>
    </source>
</evidence>
<evidence type="ECO:0000313" key="1">
    <source>
        <dbReference type="EMBL" id="MBA8990808.1"/>
    </source>
</evidence>
<dbReference type="InterPro" id="IPR045436">
    <property type="entry name" value="DUF6507"/>
</dbReference>
<organism evidence="1 2">
    <name type="scientific">Curtobacterium pusillum</name>
    <dbReference type="NCBI Taxonomy" id="69373"/>
    <lineage>
        <taxon>Bacteria</taxon>
        <taxon>Bacillati</taxon>
        <taxon>Actinomycetota</taxon>
        <taxon>Actinomycetes</taxon>
        <taxon>Micrococcales</taxon>
        <taxon>Microbacteriaceae</taxon>
        <taxon>Curtobacterium</taxon>
    </lineage>
</organism>
<dbReference type="EMBL" id="JACGXP010000003">
    <property type="protein sequence ID" value="MBA8990808.1"/>
    <property type="molecule type" value="Genomic_DNA"/>
</dbReference>
<protein>
    <recommendedName>
        <fullName evidence="3">Excreted virulence factor EspC (Type VII ESX diderm)</fullName>
    </recommendedName>
</protein>
<evidence type="ECO:0000313" key="2">
    <source>
        <dbReference type="Proteomes" id="UP000590225"/>
    </source>
</evidence>
<sequence>MVGWNVDVGTVREAITTQATLATEVTESGASLTTAMSDALAALAKCRDVQAAVSTFVSRHDASAGRIEAHIGAVLDATASATAAFVVGDEEMAANAYRSAADPVPPSVRGYRG</sequence>
<dbReference type="Proteomes" id="UP000590225">
    <property type="component" value="Unassembled WGS sequence"/>
</dbReference>
<dbReference type="AlphaFoldDB" id="A0AAW3T712"/>
<dbReference type="Pfam" id="PF20117">
    <property type="entry name" value="DUF6507"/>
    <property type="match status" value="1"/>
</dbReference>
<accession>A0AAW3T712</accession>
<dbReference type="RefSeq" id="WP_182516103.1">
    <property type="nucleotide sequence ID" value="NZ_JACGXP010000003.1"/>
</dbReference>
<proteinExistence type="predicted"/>
<reference evidence="1 2" key="1">
    <citation type="submission" date="2020-07" db="EMBL/GenBank/DDBJ databases">
        <title>Above-ground endophytic microbial communities from plants in different locations in the United States.</title>
        <authorList>
            <person name="Frank C."/>
        </authorList>
    </citation>
    <scope>NUCLEOTIDE SEQUENCE [LARGE SCALE GENOMIC DNA]</scope>
    <source>
        <strain evidence="1 2">WPL5_2</strain>
    </source>
</reference>
<name>A0AAW3T712_9MICO</name>
<gene>
    <name evidence="1" type="ORF">FHW23_002073</name>
</gene>